<dbReference type="InterPro" id="IPR028994">
    <property type="entry name" value="Integrin_alpha_N"/>
</dbReference>
<dbReference type="NCBIfam" id="TIGR04183">
    <property type="entry name" value="Por_Secre_tail"/>
    <property type="match status" value="1"/>
</dbReference>
<dbReference type="SUPFAM" id="SSF69318">
    <property type="entry name" value="Integrin alpha N-terminal domain"/>
    <property type="match status" value="2"/>
</dbReference>
<evidence type="ECO:0000313" key="4">
    <source>
        <dbReference type="EMBL" id="TMQ50257.1"/>
    </source>
</evidence>
<dbReference type="InterPro" id="IPR026444">
    <property type="entry name" value="Secre_tail"/>
</dbReference>
<dbReference type="AlphaFoldDB" id="A0A538SFW4"/>
<evidence type="ECO:0000256" key="1">
    <source>
        <dbReference type="ARBA" id="ARBA00022729"/>
    </source>
</evidence>
<dbReference type="PANTHER" id="PTHR46580:SF2">
    <property type="entry name" value="MAM DOMAIN-CONTAINING PROTEIN"/>
    <property type="match status" value="1"/>
</dbReference>
<sequence>MGPWGAKTNDFGTGNDPNSVAIGDLNGDGRPDLATANSPGGTISVLLGNADGSFGVKTDYSTGSGAGSVAIGDLNGDGKPDLATANAGYTVSVLLGNGNGSFGVSTECRTGGRPQSVAIGDLNGDGKPDLAAATVDSGMISVLLGNGDGTFGAHTDFGNGIYPYSVAIGDLNGDRKLDLATANHSGTVSVLLGNGDGSFGVKTDFGTGGSPNSVAIGDLNGDGKPDLATANLVSNTVSVLLGNGDGSFRAHTDFETGRDPLSVVIADLNGDGKLDLATANYGSNTVSVLLGDGVGGFGMNPEYGIGSFPVSLVIGDVNADGKPDLAVAHEWSTVSVLLNTGSGGTTATLLAEFDASPRDGGIELRWSFGDRSRVSSVAIERTQVVDGPWAPITPELRQDGDVTAALDRTADPGQAYFYRLVVRLVDGTGVTFGPVSSTRRAPVATSTISLLGPNPTNGRTQIQYDVARAGRVRLAVADVSGRVVATLVDGIPPPGRYQVSWDGTKGGQRLAAGLYFVRLTAPDRTVVRKLATIR</sequence>
<protein>
    <submittedName>
        <fullName evidence="4">T9SS type A sorting domain-containing protein</fullName>
    </submittedName>
</protein>
<gene>
    <name evidence="4" type="ORF">E6K73_08240</name>
</gene>
<keyword evidence="1" id="KW-0732">Signal</keyword>
<dbReference type="Proteomes" id="UP000320184">
    <property type="component" value="Unassembled WGS sequence"/>
</dbReference>
<organism evidence="4 5">
    <name type="scientific">Eiseniibacteriota bacterium</name>
    <dbReference type="NCBI Taxonomy" id="2212470"/>
    <lineage>
        <taxon>Bacteria</taxon>
        <taxon>Candidatus Eiseniibacteriota</taxon>
    </lineage>
</organism>
<dbReference type="Gene3D" id="2.60.40.4070">
    <property type="match status" value="1"/>
</dbReference>
<feature type="region of interest" description="Disordered" evidence="2">
    <location>
        <begin position="1"/>
        <end position="20"/>
    </location>
</feature>
<dbReference type="Gene3D" id="2.30.30.100">
    <property type="match status" value="6"/>
</dbReference>
<evidence type="ECO:0000259" key="3">
    <source>
        <dbReference type="Pfam" id="PF13860"/>
    </source>
</evidence>
<dbReference type="Pfam" id="PF13517">
    <property type="entry name" value="FG-GAP_3"/>
    <property type="match status" value="2"/>
</dbReference>
<dbReference type="Pfam" id="PF13860">
    <property type="entry name" value="FlgD_ig"/>
    <property type="match status" value="1"/>
</dbReference>
<name>A0A538SFW4_UNCEI</name>
<dbReference type="InterPro" id="IPR013517">
    <property type="entry name" value="FG-GAP"/>
</dbReference>
<comment type="caution">
    <text evidence="4">The sequence shown here is derived from an EMBL/GenBank/DDBJ whole genome shotgun (WGS) entry which is preliminary data.</text>
</comment>
<evidence type="ECO:0000313" key="5">
    <source>
        <dbReference type="Proteomes" id="UP000320184"/>
    </source>
</evidence>
<evidence type="ECO:0000256" key="2">
    <source>
        <dbReference type="SAM" id="MobiDB-lite"/>
    </source>
</evidence>
<dbReference type="EMBL" id="VBOT01000103">
    <property type="protein sequence ID" value="TMQ50257.1"/>
    <property type="molecule type" value="Genomic_DNA"/>
</dbReference>
<accession>A0A538SFW4</accession>
<reference evidence="4 5" key="1">
    <citation type="journal article" date="2019" name="Nat. Microbiol.">
        <title>Mediterranean grassland soil C-N compound turnover is dependent on rainfall and depth, and is mediated by genomically divergent microorganisms.</title>
        <authorList>
            <person name="Diamond S."/>
            <person name="Andeer P.F."/>
            <person name="Li Z."/>
            <person name="Crits-Christoph A."/>
            <person name="Burstein D."/>
            <person name="Anantharaman K."/>
            <person name="Lane K.R."/>
            <person name="Thomas B.C."/>
            <person name="Pan C."/>
            <person name="Northen T.R."/>
            <person name="Banfield J.F."/>
        </authorList>
    </citation>
    <scope>NUCLEOTIDE SEQUENCE [LARGE SCALE GENOMIC DNA]</scope>
    <source>
        <strain evidence="4">WS_3</strain>
    </source>
</reference>
<dbReference type="InterPro" id="IPR025965">
    <property type="entry name" value="FlgD/Vpr_Ig-like"/>
</dbReference>
<feature type="domain" description="FlgD/Vpr Ig-like" evidence="3">
    <location>
        <begin position="467"/>
        <end position="521"/>
    </location>
</feature>
<proteinExistence type="predicted"/>
<dbReference type="PANTHER" id="PTHR46580">
    <property type="entry name" value="SENSOR KINASE-RELATED"/>
    <property type="match status" value="1"/>
</dbReference>
<dbReference type="Pfam" id="PF01839">
    <property type="entry name" value="FG-GAP"/>
    <property type="match status" value="2"/>
</dbReference>